<evidence type="ECO:0000259" key="2">
    <source>
        <dbReference type="PROSITE" id="PS50022"/>
    </source>
</evidence>
<dbReference type="SUPFAM" id="SSF49785">
    <property type="entry name" value="Galactose-binding domain-like"/>
    <property type="match status" value="3"/>
</dbReference>
<evidence type="ECO:0000313" key="3">
    <source>
        <dbReference type="EMBL" id="MBF8184168.1"/>
    </source>
</evidence>
<feature type="domain" description="F5/8 type C" evidence="2">
    <location>
        <begin position="279"/>
        <end position="421"/>
    </location>
</feature>
<proteinExistence type="predicted"/>
<keyword evidence="4" id="KW-1185">Reference proteome</keyword>
<dbReference type="InterPro" id="IPR000421">
    <property type="entry name" value="FA58C"/>
</dbReference>
<accession>A0A931A321</accession>
<organism evidence="3 4">
    <name type="scientific">Nonomuraea cypriaca</name>
    <dbReference type="NCBI Taxonomy" id="1187855"/>
    <lineage>
        <taxon>Bacteria</taxon>
        <taxon>Bacillati</taxon>
        <taxon>Actinomycetota</taxon>
        <taxon>Actinomycetes</taxon>
        <taxon>Streptosporangiales</taxon>
        <taxon>Streptosporangiaceae</taxon>
        <taxon>Nonomuraea</taxon>
    </lineage>
</organism>
<evidence type="ECO:0000256" key="1">
    <source>
        <dbReference type="SAM" id="SignalP"/>
    </source>
</evidence>
<dbReference type="EMBL" id="JADOGI010000001">
    <property type="protein sequence ID" value="MBF8184168.1"/>
    <property type="molecule type" value="Genomic_DNA"/>
</dbReference>
<dbReference type="RefSeq" id="WP_195893161.1">
    <property type="nucleotide sequence ID" value="NZ_JADOGI010000001.1"/>
</dbReference>
<keyword evidence="1" id="KW-0732">Signal</keyword>
<feature type="chain" id="PRO_5037158879" evidence="1">
    <location>
        <begin position="29"/>
        <end position="422"/>
    </location>
</feature>
<feature type="domain" description="F5/8 type C" evidence="2">
    <location>
        <begin position="58"/>
        <end position="205"/>
    </location>
</feature>
<sequence>MNRRWPAAALTMVISAATLVATAQPAAAALGTADFLKVSGSVLKKDSGAGATINLRGTNLGGWLTQEDWMSPLGEFALDRTGWTATASAGDAALALDGDDATRWTTSVPMNGGEWLRLDLGAMSRFDRVAVNHTEFAGDFPRGFKVDVSTDDSAWTTVFTGAGSGTGTVTTAGFSPVTARYVRVRQTGSAAGVWWSVGEVNVFNGAGSFDRTQWTASAPGGTASAVIDGDLGTRWTTGAGQVPGQWVQLDLGARMTINNVSLDTDRHVDETSNSPNDYPRGYTVQLSDDGSAWTQVAAGAGTYKATNISFPAASGRNAATRWNTGAAQTPGQWYQIDLGTPRTIAQVTVQTPATADQDYPRGFRLELSTDGGTWTTAATGIGFGWKRPIAVTPQTARFVRITQTGTAVQWWSIDEVTMYSSY</sequence>
<feature type="signal peptide" evidence="1">
    <location>
        <begin position="1"/>
        <end position="28"/>
    </location>
</feature>
<protein>
    <submittedName>
        <fullName evidence="3">Discoidin domain-containing protein</fullName>
    </submittedName>
</protein>
<dbReference type="Proteomes" id="UP000605361">
    <property type="component" value="Unassembled WGS sequence"/>
</dbReference>
<evidence type="ECO:0000313" key="4">
    <source>
        <dbReference type="Proteomes" id="UP000605361"/>
    </source>
</evidence>
<dbReference type="Pfam" id="PF00754">
    <property type="entry name" value="F5_F8_type_C"/>
    <property type="match status" value="3"/>
</dbReference>
<dbReference type="AlphaFoldDB" id="A0A931A321"/>
<dbReference type="Gene3D" id="2.60.120.260">
    <property type="entry name" value="Galactose-binding domain-like"/>
    <property type="match status" value="3"/>
</dbReference>
<name>A0A931A321_9ACTN</name>
<reference evidence="3" key="1">
    <citation type="submission" date="2020-11" db="EMBL/GenBank/DDBJ databases">
        <title>Whole-genome analyses of Nonomuraea sp. K274.</title>
        <authorList>
            <person name="Veyisoglu A."/>
        </authorList>
    </citation>
    <scope>NUCLEOTIDE SEQUENCE</scope>
    <source>
        <strain evidence="3">K274</strain>
    </source>
</reference>
<dbReference type="InterPro" id="IPR008979">
    <property type="entry name" value="Galactose-bd-like_sf"/>
</dbReference>
<dbReference type="PROSITE" id="PS50022">
    <property type="entry name" value="FA58C_3"/>
    <property type="match status" value="2"/>
</dbReference>
<comment type="caution">
    <text evidence="3">The sequence shown here is derived from an EMBL/GenBank/DDBJ whole genome shotgun (WGS) entry which is preliminary data.</text>
</comment>
<gene>
    <name evidence="3" type="ORF">ITP53_00075</name>
</gene>
<dbReference type="PANTHER" id="PTHR24543">
    <property type="entry name" value="MULTICOPPER OXIDASE-RELATED"/>
    <property type="match status" value="1"/>
</dbReference>